<dbReference type="EMBL" id="JAUQUB010000001">
    <property type="protein sequence ID" value="MDO7881421.1"/>
    <property type="molecule type" value="Genomic_DNA"/>
</dbReference>
<feature type="transmembrane region" description="Helical" evidence="6">
    <location>
        <begin position="187"/>
        <end position="208"/>
    </location>
</feature>
<keyword evidence="5 6" id="KW-0472">Membrane</keyword>
<dbReference type="RefSeq" id="WP_305001831.1">
    <property type="nucleotide sequence ID" value="NZ_JAUQUB010000001.1"/>
</dbReference>
<keyword evidence="2" id="KW-1003">Cell membrane</keyword>
<keyword evidence="3 6" id="KW-0812">Transmembrane</keyword>
<feature type="transmembrane region" description="Helical" evidence="6">
    <location>
        <begin position="6"/>
        <end position="29"/>
    </location>
</feature>
<proteinExistence type="predicted"/>
<dbReference type="Proteomes" id="UP001241072">
    <property type="component" value="Unassembled WGS sequence"/>
</dbReference>
<organism evidence="7 8">
    <name type="scientific">Antiquaquibacter soli</name>
    <dbReference type="NCBI Taxonomy" id="3064523"/>
    <lineage>
        <taxon>Bacteria</taxon>
        <taxon>Bacillati</taxon>
        <taxon>Actinomycetota</taxon>
        <taxon>Actinomycetes</taxon>
        <taxon>Micrococcales</taxon>
        <taxon>Microbacteriaceae</taxon>
        <taxon>Antiquaquibacter</taxon>
    </lineage>
</organism>
<evidence type="ECO:0000256" key="3">
    <source>
        <dbReference type="ARBA" id="ARBA00022692"/>
    </source>
</evidence>
<evidence type="ECO:0000256" key="2">
    <source>
        <dbReference type="ARBA" id="ARBA00022475"/>
    </source>
</evidence>
<evidence type="ECO:0000256" key="4">
    <source>
        <dbReference type="ARBA" id="ARBA00022989"/>
    </source>
</evidence>
<evidence type="ECO:0000313" key="7">
    <source>
        <dbReference type="EMBL" id="MDO7881421.1"/>
    </source>
</evidence>
<evidence type="ECO:0000256" key="6">
    <source>
        <dbReference type="SAM" id="Phobius"/>
    </source>
</evidence>
<feature type="transmembrane region" description="Helical" evidence="6">
    <location>
        <begin position="72"/>
        <end position="93"/>
    </location>
</feature>
<dbReference type="PANTHER" id="PTHR30086">
    <property type="entry name" value="ARGININE EXPORTER PROTEIN ARGO"/>
    <property type="match status" value="1"/>
</dbReference>
<keyword evidence="4 6" id="KW-1133">Transmembrane helix</keyword>
<protein>
    <submittedName>
        <fullName evidence="7">LysE family translocator</fullName>
    </submittedName>
</protein>
<feature type="transmembrane region" description="Helical" evidence="6">
    <location>
        <begin position="151"/>
        <end position="175"/>
    </location>
</feature>
<feature type="transmembrane region" description="Helical" evidence="6">
    <location>
        <begin position="41"/>
        <end position="66"/>
    </location>
</feature>
<sequence length="213" mass="21774">MVPLANLVAFALVAIPIILLPGPSVLFIIGRSLSLGRVGGLVSVVGNAIGGLVVVAAVAFGVGYVIAQSVVLFTIVKIAGAAYLVYLGIQAIRHRRAGMDARAAAPAHAKPGRLLVQGVIVGVSNPKTIVFFIAVLPQFVDYHSGAIPLQLLVLGTLFVLIALATDSVWALAAGIARDWFARSPRRISVLGATGGAAMIGLGVGSLFVGHGKD</sequence>
<evidence type="ECO:0000313" key="8">
    <source>
        <dbReference type="Proteomes" id="UP001241072"/>
    </source>
</evidence>
<comment type="caution">
    <text evidence="7">The sequence shown here is derived from an EMBL/GenBank/DDBJ whole genome shotgun (WGS) entry which is preliminary data.</text>
</comment>
<dbReference type="PIRSF" id="PIRSF006324">
    <property type="entry name" value="LeuE"/>
    <property type="match status" value="1"/>
</dbReference>
<dbReference type="PANTHER" id="PTHR30086:SF20">
    <property type="entry name" value="ARGININE EXPORTER PROTEIN ARGO-RELATED"/>
    <property type="match status" value="1"/>
</dbReference>
<dbReference type="InterPro" id="IPR001123">
    <property type="entry name" value="LeuE-type"/>
</dbReference>
<accession>A0ABT9BK91</accession>
<reference evidence="7 8" key="1">
    <citation type="submission" date="2023-07" db="EMBL/GenBank/DDBJ databases">
        <title>Protaetiibacter sp. nov WY-16 isolated from soil.</title>
        <authorList>
            <person name="Liu B."/>
            <person name="Wan Y."/>
        </authorList>
    </citation>
    <scope>NUCLEOTIDE SEQUENCE [LARGE SCALE GENOMIC DNA]</scope>
    <source>
        <strain evidence="7 8">WY-16</strain>
    </source>
</reference>
<evidence type="ECO:0000256" key="1">
    <source>
        <dbReference type="ARBA" id="ARBA00004651"/>
    </source>
</evidence>
<name>A0ABT9BK91_9MICO</name>
<evidence type="ECO:0000256" key="5">
    <source>
        <dbReference type="ARBA" id="ARBA00023136"/>
    </source>
</evidence>
<keyword evidence="8" id="KW-1185">Reference proteome</keyword>
<gene>
    <name evidence="7" type="ORF">Q5716_04185</name>
</gene>
<feature type="transmembrane region" description="Helical" evidence="6">
    <location>
        <begin position="114"/>
        <end position="139"/>
    </location>
</feature>
<dbReference type="Pfam" id="PF01810">
    <property type="entry name" value="LysE"/>
    <property type="match status" value="1"/>
</dbReference>
<comment type="subcellular location">
    <subcellularLocation>
        <location evidence="1">Cell membrane</location>
        <topology evidence="1">Multi-pass membrane protein</topology>
    </subcellularLocation>
</comment>